<evidence type="ECO:0000313" key="2">
    <source>
        <dbReference type="Proteomes" id="UP000003692"/>
    </source>
</evidence>
<dbReference type="AlphaFoldDB" id="D4F3B4"/>
<dbReference type="Proteomes" id="UP000003692">
    <property type="component" value="Unassembled WGS sequence"/>
</dbReference>
<organism evidence="1 2">
    <name type="scientific">Edwardsiella tarda ATCC 23685</name>
    <dbReference type="NCBI Taxonomy" id="500638"/>
    <lineage>
        <taxon>Bacteria</taxon>
        <taxon>Pseudomonadati</taxon>
        <taxon>Pseudomonadota</taxon>
        <taxon>Gammaproteobacteria</taxon>
        <taxon>Enterobacterales</taxon>
        <taxon>Hafniaceae</taxon>
        <taxon>Edwardsiella</taxon>
    </lineage>
</organism>
<protein>
    <submittedName>
        <fullName evidence="1">Uncharacterized protein</fullName>
    </submittedName>
</protein>
<name>D4F3B4_EDWTA</name>
<sequence length="57" mass="6436">MRSLGQTLGAGMAVERGGMSRARVTQHEIYPLKTSPPADGELLCRRYFPYNLIKIRK</sequence>
<reference evidence="1 2" key="1">
    <citation type="submission" date="2010-02" db="EMBL/GenBank/DDBJ databases">
        <authorList>
            <person name="Weinstock G."/>
            <person name="Sodergren E."/>
            <person name="Clifton S."/>
            <person name="Fulton L."/>
            <person name="Fulton B."/>
            <person name="Courtney L."/>
            <person name="Fronick C."/>
            <person name="Harrison M."/>
            <person name="Strong C."/>
            <person name="Farmer C."/>
            <person name="Delahaunty K."/>
            <person name="Markovic C."/>
            <person name="Hall O."/>
            <person name="Minx P."/>
            <person name="Tomlinson C."/>
            <person name="Mitreva M."/>
            <person name="Nelson J."/>
            <person name="Hou S."/>
            <person name="Wollam A."/>
            <person name="Pepin K.H."/>
            <person name="Johnson M."/>
            <person name="Bhonagiri V."/>
            <person name="Zhang X."/>
            <person name="Suruliraj S."/>
            <person name="Warren W."/>
            <person name="Chinwalla A."/>
            <person name="Mardis E.R."/>
            <person name="Wilson R.K."/>
        </authorList>
    </citation>
    <scope>NUCLEOTIDE SEQUENCE [LARGE SCALE GENOMIC DNA]</scope>
    <source>
        <strain evidence="1 2">ATCC 23685</strain>
    </source>
</reference>
<proteinExistence type="predicted"/>
<dbReference type="HOGENOM" id="CLU_2989428_0_0_6"/>
<gene>
    <name evidence="1" type="ORF">EDWATA_01216</name>
</gene>
<accession>D4F3B4</accession>
<dbReference type="EMBL" id="ADGK01000059">
    <property type="protein sequence ID" value="EFE23740.1"/>
    <property type="molecule type" value="Genomic_DNA"/>
</dbReference>
<evidence type="ECO:0000313" key="1">
    <source>
        <dbReference type="EMBL" id="EFE23740.1"/>
    </source>
</evidence>
<comment type="caution">
    <text evidence="1">The sequence shown here is derived from an EMBL/GenBank/DDBJ whole genome shotgun (WGS) entry which is preliminary data.</text>
</comment>